<reference evidence="3 4" key="1">
    <citation type="submission" date="2019-09" db="EMBL/GenBank/DDBJ databases">
        <title>Genome sequence of Adhaeribacter sp. M2.</title>
        <authorList>
            <person name="Srinivasan S."/>
        </authorList>
    </citation>
    <scope>NUCLEOTIDE SEQUENCE [LARGE SCALE GENOMIC DNA]</scope>
    <source>
        <strain evidence="3 4">M2</strain>
    </source>
</reference>
<feature type="domain" description="Outer membrane protein beta-barrel" evidence="2">
    <location>
        <begin position="18"/>
        <end position="181"/>
    </location>
</feature>
<evidence type="ECO:0000313" key="4">
    <source>
        <dbReference type="Proteomes" id="UP000326570"/>
    </source>
</evidence>
<gene>
    <name evidence="3" type="ORF">F0P94_18855</name>
</gene>
<feature type="chain" id="PRO_5024821117" evidence="1">
    <location>
        <begin position="20"/>
        <end position="211"/>
    </location>
</feature>
<sequence length="211" mass="23020">MKKIIFCLSLLFSSTLTQAQDQPLSIGLKAGINASGGWNAENVVGSGNTGFHGGAVTNIRFADRHAVQTELLYSTKGFSYSGTTAKLHLSYLELPVLYQFHFTRVKKGKYYTRRQATGNLFATAGPQLSVLTGSKITQPETPDTDLYAYTRPFDISAVAGLGYRFNRGITISANYALGLRYLHGAPNPLMPEKVKNTTIQASVSYLIPARM</sequence>
<evidence type="ECO:0000259" key="2">
    <source>
        <dbReference type="Pfam" id="PF13568"/>
    </source>
</evidence>
<feature type="signal peptide" evidence="1">
    <location>
        <begin position="1"/>
        <end position="19"/>
    </location>
</feature>
<dbReference type="SUPFAM" id="SSF56925">
    <property type="entry name" value="OMPA-like"/>
    <property type="match status" value="1"/>
</dbReference>
<keyword evidence="4" id="KW-1185">Reference proteome</keyword>
<evidence type="ECO:0000256" key="1">
    <source>
        <dbReference type="SAM" id="SignalP"/>
    </source>
</evidence>
<organism evidence="3 4">
    <name type="scientific">Adhaeribacter soli</name>
    <dbReference type="NCBI Taxonomy" id="2607655"/>
    <lineage>
        <taxon>Bacteria</taxon>
        <taxon>Pseudomonadati</taxon>
        <taxon>Bacteroidota</taxon>
        <taxon>Cytophagia</taxon>
        <taxon>Cytophagales</taxon>
        <taxon>Hymenobacteraceae</taxon>
        <taxon>Adhaeribacter</taxon>
    </lineage>
</organism>
<keyword evidence="1" id="KW-0732">Signal</keyword>
<proteinExistence type="predicted"/>
<dbReference type="RefSeq" id="WP_150905997.1">
    <property type="nucleotide sequence ID" value="NZ_VTWT01000014.1"/>
</dbReference>
<dbReference type="AlphaFoldDB" id="A0A5N1IH45"/>
<dbReference type="InterPro" id="IPR025665">
    <property type="entry name" value="Beta-barrel_OMP_2"/>
</dbReference>
<comment type="caution">
    <text evidence="3">The sequence shown here is derived from an EMBL/GenBank/DDBJ whole genome shotgun (WGS) entry which is preliminary data.</text>
</comment>
<dbReference type="Pfam" id="PF13568">
    <property type="entry name" value="OMP_b-brl_2"/>
    <property type="match status" value="1"/>
</dbReference>
<name>A0A5N1IH45_9BACT</name>
<dbReference type="InterPro" id="IPR011250">
    <property type="entry name" value="OMP/PagP_B-barrel"/>
</dbReference>
<evidence type="ECO:0000313" key="3">
    <source>
        <dbReference type="EMBL" id="KAA9324972.1"/>
    </source>
</evidence>
<protein>
    <submittedName>
        <fullName evidence="3">PorT family protein</fullName>
    </submittedName>
</protein>
<dbReference type="EMBL" id="VTWT01000014">
    <property type="protein sequence ID" value="KAA9324972.1"/>
    <property type="molecule type" value="Genomic_DNA"/>
</dbReference>
<dbReference type="Proteomes" id="UP000326570">
    <property type="component" value="Unassembled WGS sequence"/>
</dbReference>
<accession>A0A5N1IH45</accession>